<keyword evidence="7" id="KW-0966">Cell projection</keyword>
<dbReference type="Pfam" id="PF23184">
    <property type="entry name" value="WD40_CFAP43"/>
    <property type="match status" value="1"/>
</dbReference>
<evidence type="ECO:0000256" key="9">
    <source>
        <dbReference type="ARBA" id="ARBA00023662"/>
    </source>
</evidence>
<dbReference type="InterPro" id="IPR015943">
    <property type="entry name" value="WD40/YVTN_repeat-like_dom_sf"/>
</dbReference>
<feature type="coiled-coil region" evidence="10">
    <location>
        <begin position="1180"/>
        <end position="1214"/>
    </location>
</feature>
<dbReference type="EMBL" id="JAFJZO010000031">
    <property type="protein sequence ID" value="KAG5497759.1"/>
    <property type="molecule type" value="Genomic_DNA"/>
</dbReference>
<evidence type="ECO:0000256" key="4">
    <source>
        <dbReference type="ARBA" id="ARBA00022737"/>
    </source>
</evidence>
<feature type="coiled-coil region" evidence="10">
    <location>
        <begin position="982"/>
        <end position="1030"/>
    </location>
</feature>
<keyword evidence="5 10" id="KW-0175">Coiled coil</keyword>
<dbReference type="Gene3D" id="2.130.10.10">
    <property type="entry name" value="YVTN repeat-like/Quinoprotein amine dehydrogenase"/>
    <property type="match status" value="1"/>
</dbReference>
<dbReference type="GeneID" id="94290098"/>
<dbReference type="GO" id="GO:0060271">
    <property type="term" value="P:cilium assembly"/>
    <property type="evidence" value="ECO:0007669"/>
    <property type="project" value="TreeGrafter"/>
</dbReference>
<dbReference type="OrthoDB" id="64353at2759"/>
<dbReference type="Pfam" id="PF25828">
    <property type="entry name" value="CC_Cfap43"/>
    <property type="match status" value="2"/>
</dbReference>
<dbReference type="RefSeq" id="XP_067755227.1">
    <property type="nucleotide sequence ID" value="XM_067900021.1"/>
</dbReference>
<evidence type="ECO:0000313" key="13">
    <source>
        <dbReference type="EMBL" id="KAG5497759.1"/>
    </source>
</evidence>
<evidence type="ECO:0000256" key="8">
    <source>
        <dbReference type="ARBA" id="ARBA00023605"/>
    </source>
</evidence>
<evidence type="ECO:0000256" key="5">
    <source>
        <dbReference type="ARBA" id="ARBA00023054"/>
    </source>
</evidence>
<protein>
    <recommendedName>
        <fullName evidence="9">Cilia- and flagella-associated protein 43</fullName>
    </recommendedName>
</protein>
<evidence type="ECO:0000259" key="12">
    <source>
        <dbReference type="Pfam" id="PF23185"/>
    </source>
</evidence>
<feature type="domain" description="Cfap43 second beta-propeller" evidence="11">
    <location>
        <begin position="319"/>
        <end position="648"/>
    </location>
</feature>
<dbReference type="PANTHER" id="PTHR14885">
    <property type="entry name" value="CILIA- AND FLAGELLA-ASSOCIATED PROTEIN 43-RELATED"/>
    <property type="match status" value="1"/>
</dbReference>
<accession>A0A836HRK0</accession>
<name>A0A836HRK0_9TRYP</name>
<reference evidence="13 14" key="1">
    <citation type="submission" date="2021-02" db="EMBL/GenBank/DDBJ databases">
        <title>Porcisia hertigi Genome sequencing and assembly.</title>
        <authorList>
            <person name="Almutairi H."/>
            <person name="Gatherer D."/>
        </authorList>
    </citation>
    <scope>NUCLEOTIDE SEQUENCE [LARGE SCALE GENOMIC DNA]</scope>
    <source>
        <strain evidence="13 14">C119</strain>
    </source>
</reference>
<proteinExistence type="inferred from homology"/>
<evidence type="ECO:0000259" key="11">
    <source>
        <dbReference type="Pfam" id="PF23184"/>
    </source>
</evidence>
<evidence type="ECO:0000256" key="10">
    <source>
        <dbReference type="SAM" id="Coils"/>
    </source>
</evidence>
<organism evidence="13 14">
    <name type="scientific">Porcisia hertigi</name>
    <dbReference type="NCBI Taxonomy" id="2761500"/>
    <lineage>
        <taxon>Eukaryota</taxon>
        <taxon>Discoba</taxon>
        <taxon>Euglenozoa</taxon>
        <taxon>Kinetoplastea</taxon>
        <taxon>Metakinetoplastina</taxon>
        <taxon>Trypanosomatida</taxon>
        <taxon>Trypanosomatidae</taxon>
        <taxon>Leishmaniinae</taxon>
        <taxon>Porcisia</taxon>
    </lineage>
</organism>
<dbReference type="InterPro" id="IPR036322">
    <property type="entry name" value="WD40_repeat_dom_sf"/>
</dbReference>
<keyword evidence="4" id="KW-0677">Repeat</keyword>
<evidence type="ECO:0000313" key="14">
    <source>
        <dbReference type="Proteomes" id="UP000674318"/>
    </source>
</evidence>
<dbReference type="GO" id="GO:0005930">
    <property type="term" value="C:axoneme"/>
    <property type="evidence" value="ECO:0007669"/>
    <property type="project" value="UniProtKB-SubCell"/>
</dbReference>
<evidence type="ECO:0000256" key="6">
    <source>
        <dbReference type="ARBA" id="ARBA00023212"/>
    </source>
</evidence>
<evidence type="ECO:0000256" key="1">
    <source>
        <dbReference type="ARBA" id="ARBA00004430"/>
    </source>
</evidence>
<gene>
    <name evidence="13" type="ORF">JKF63_04026</name>
</gene>
<dbReference type="InterPro" id="IPR056296">
    <property type="entry name" value="Cfap43_N"/>
</dbReference>
<sequence>MIQTTARVIGCNAPATFAVHGNRVFVPADNGVVIVEKGDEHLWLPFPSGKYSIDKIAASPAGVLCVTEKRLRVALNFFDGSSLQSLGVVETDISVGVNDIVFSTHDTELFVVSTVPDTSVTVFVRSTRNGVYSFAYRVPLEHNEVPKSLIAGGVDSLVRFTICLNDCIVGYTQGDDTNSYRKCFSLNAHIEMVCASGSNSACYTTKEGSVHVFSHESQSCREVCEAPLAKDAASMLVRDDTAFIFTRSGNLLSIDLTNGTHQSCFLGCLPSCTSRIADMDTGELLLSTQTGLLAVVVPSGADRRVVKPRLVRGWTESSTLKCFSVKGGATVAWVLRDGSVSLYEHNNITVFTSCGGGRAAAVHACLLNSSQIAILLGDATVCCFDCAAGKEVWSHRFLDWTPTFLEADGSGTLACFGKGAVGFLKYVGDGVENLGMVRETLLASISLGRWVPGEASLLVVCENGDAFLMEAPSYGAPEITHPAETLVHNSWRLDFPITDALVCYVSPDTLNLFVHSADHDSKVYMLDRQQEGDIKVSRPLFLIHDHSSGGSCLLRLNDTTVISCGRDGSIAARDVTPYQVKMTPIPPSREKRKSLWTHTARSAFRGGITTAATADAGEVVVCGGEDGVIQCVALKAQGARATWREPRWTHAEAARPGVDGDVVSAVQVSDMEPEREALLREMAQVRELWTKAMSDKDAKVPLEAFLTSDQRDQFVAECENAILDVREQHYYRGILNEYLQETIRKRCCEAMEVERIKVVSMNTPELEVHNFHIHFRTRAEASLSRKALFLRQLQQKMSAGRHTPLGLQLVSKTATLEAGGPRGVEDYDAAMLSDADAYTQSRMVLQSFLVKGRSLALKDAFNSRFADLQDLKRQSVAEVEERTLRCVNIGKQLGGYPAPLFMPVVNPEEDPNSLFVVEDRELSAEAQALIPPAKGAVVVSLVDEAALHLWMDGLEKEVERLEVHVPLPDFADDTRDTFIPPEERTEEQVRVIEAYAKRLKEENERVEAKKEALRSEFKSLQEKSRETAARLDERLRQIRQSRLSTVEEIEEADLQLSVLFQHRLCVSAAHGQYRSLAHKRGSLCDRLSAAESAVAQQKRLLIAAQARLAAAVNKTSGYAASASSLAPFGDGAAGEKLHRRFLRWQRRFEGGKASLPDADTPAADCTADQWAAFCGHCQTVAELQQLVDDADAEVQRAVEDIEEAQQDRDRIAHEVDVSGKEMDAVRSSSVTRLLDVYALWRLHQGQVQDEGATTATAFLTSNLRWRDDVAQYNELIRQSDAESRVLLTKMFARRKLIRLLEWEGERLKYSAGTLQLELRQLHTICVTRQMQEWLSGDAELSEEKVLAKIQKHIETVETNMRRKVEELRRVGRRLKGQIVERVTENTLVGAQRDSLHETVHANAAVFRLMDTRADGSRTTAVRAKEIFATSELEELARSQQEELVRLKLEVDRLRERTFPSFAVVSKQTR</sequence>
<comment type="similarity">
    <text evidence="8">Belongs to the CFAP43 family.</text>
</comment>
<dbReference type="SUPFAM" id="SSF50998">
    <property type="entry name" value="Quinoprotein alcohol dehydrogenase-like"/>
    <property type="match status" value="1"/>
</dbReference>
<evidence type="ECO:0000256" key="2">
    <source>
        <dbReference type="ARBA" id="ARBA00022490"/>
    </source>
</evidence>
<dbReference type="SUPFAM" id="SSF50978">
    <property type="entry name" value="WD40 repeat-like"/>
    <property type="match status" value="1"/>
</dbReference>
<keyword evidence="14" id="KW-1185">Reference proteome</keyword>
<feature type="domain" description="Cfap43 N-terminal" evidence="12">
    <location>
        <begin position="8"/>
        <end position="125"/>
    </location>
</feature>
<keyword evidence="6" id="KW-0206">Cytoskeleton</keyword>
<evidence type="ECO:0000256" key="7">
    <source>
        <dbReference type="ARBA" id="ARBA00023273"/>
    </source>
</evidence>
<dbReference type="PANTHER" id="PTHR14885:SF1">
    <property type="entry name" value="CILIA- AND FLAGELLA-ASSOCIATED PROTEIN 43"/>
    <property type="match status" value="1"/>
</dbReference>
<feature type="coiled-coil region" evidence="10">
    <location>
        <begin position="1429"/>
        <end position="1456"/>
    </location>
</feature>
<dbReference type="KEGG" id="phet:94290098"/>
<dbReference type="InterPro" id="IPR056297">
    <property type="entry name" value="Beta-prop_Cfap43_2nd"/>
</dbReference>
<keyword evidence="2" id="KW-0963">Cytoplasm</keyword>
<evidence type="ECO:0000256" key="3">
    <source>
        <dbReference type="ARBA" id="ARBA00022574"/>
    </source>
</evidence>
<keyword evidence="3" id="KW-0853">WD repeat</keyword>
<dbReference type="Pfam" id="PF23185">
    <property type="entry name" value="CFAP43_N"/>
    <property type="match status" value="1"/>
</dbReference>
<comment type="caution">
    <text evidence="13">The sequence shown here is derived from an EMBL/GenBank/DDBJ whole genome shotgun (WGS) entry which is preliminary data.</text>
</comment>
<dbReference type="Proteomes" id="UP000674318">
    <property type="component" value="Unassembled WGS sequence"/>
</dbReference>
<dbReference type="InterPro" id="IPR011047">
    <property type="entry name" value="Quinoprotein_ADH-like_sf"/>
</dbReference>
<comment type="subcellular location">
    <subcellularLocation>
        <location evidence="1">Cytoplasm</location>
        <location evidence="1">Cytoskeleton</location>
        <location evidence="1">Cilium axoneme</location>
    </subcellularLocation>
</comment>